<dbReference type="Proteomes" id="UP001162640">
    <property type="component" value="Unassembled WGS sequence"/>
</dbReference>
<dbReference type="EMBL" id="BLQM01000049">
    <property type="protein sequence ID" value="GMH56158.1"/>
    <property type="molecule type" value="Genomic_DNA"/>
</dbReference>
<evidence type="ECO:0000313" key="2">
    <source>
        <dbReference type="EMBL" id="GMH56158.1"/>
    </source>
</evidence>
<dbReference type="AlphaFoldDB" id="A0A9W7DZ85"/>
<reference evidence="3" key="1">
    <citation type="journal article" date="2023" name="Commun. Biol.">
        <title>Genome analysis of Parmales, the sister group of diatoms, reveals the evolutionary specialization of diatoms from phago-mixotrophs to photoautotrophs.</title>
        <authorList>
            <person name="Ban H."/>
            <person name="Sato S."/>
            <person name="Yoshikawa S."/>
            <person name="Yamada K."/>
            <person name="Nakamura Y."/>
            <person name="Ichinomiya M."/>
            <person name="Sato N."/>
            <person name="Blanc-Mathieu R."/>
            <person name="Endo H."/>
            <person name="Kuwata A."/>
            <person name="Ogata H."/>
        </authorList>
    </citation>
    <scope>NUCLEOTIDE SEQUENCE [LARGE SCALE GENOMIC DNA]</scope>
</reference>
<dbReference type="InterPro" id="IPR008907">
    <property type="entry name" value="TPP/p25"/>
</dbReference>
<dbReference type="SUPFAM" id="SSF47473">
    <property type="entry name" value="EF-hand"/>
    <property type="match status" value="1"/>
</dbReference>
<dbReference type="GO" id="GO:0015631">
    <property type="term" value="F:tubulin binding"/>
    <property type="evidence" value="ECO:0007669"/>
    <property type="project" value="InterPro"/>
</dbReference>
<dbReference type="InterPro" id="IPR011992">
    <property type="entry name" value="EF-hand-dom_pair"/>
</dbReference>
<organism evidence="2 3">
    <name type="scientific">Triparma laevis f. inornata</name>
    <dbReference type="NCBI Taxonomy" id="1714386"/>
    <lineage>
        <taxon>Eukaryota</taxon>
        <taxon>Sar</taxon>
        <taxon>Stramenopiles</taxon>
        <taxon>Ochrophyta</taxon>
        <taxon>Bolidophyceae</taxon>
        <taxon>Parmales</taxon>
        <taxon>Triparmaceae</taxon>
        <taxon>Triparma</taxon>
    </lineage>
</organism>
<sequence>MGEDGEEDKKASIENELWNIYTFYTLHGNPLCPEYLKNQQFMKMAKDCQMIKKKQGVGLTSADLSVIFASEQQRKKLDNKTMAKRANPNLMTYSEFLNVLMILAPKVYPKEDPDTVFQKLLLENILPLAAHRIIHKVAVTDDPAIEELLTVIYKKGLEDVFEYYSDVADRRRKLLAAQEVQDNVKLKGGHGQVQVTSKQRAKELRDAKGLIGYAEFINMCQDFKLIALSQVTTIQAGDIFLSSVGEHHGGDSSRDMNLEQFYECLLRLALTAHAGAHSEITTDLKLKALMLFMWKAVNTDDASAKAVNGRGTRSVCDASKSVKSGDLNLYGSSQFNLIMQEVWAKDGFREYLKPIEEEGEDGQTVLNRMLNTDGKSDFSHFAMEGMTQSYETGSPSVVSSTVSTSALGKLLQERPSIVQTLMDSLKDEGTWNE</sequence>
<dbReference type="GO" id="GO:0005874">
    <property type="term" value="C:microtubule"/>
    <property type="evidence" value="ECO:0007669"/>
    <property type="project" value="TreeGrafter"/>
</dbReference>
<comment type="caution">
    <text evidence="2">The sequence shown here is derived from an EMBL/GenBank/DDBJ whole genome shotgun (WGS) entry which is preliminary data.</text>
</comment>
<dbReference type="GO" id="GO:0046785">
    <property type="term" value="P:microtubule polymerization"/>
    <property type="evidence" value="ECO:0007669"/>
    <property type="project" value="InterPro"/>
</dbReference>
<evidence type="ECO:0000313" key="3">
    <source>
        <dbReference type="Proteomes" id="UP001162640"/>
    </source>
</evidence>
<dbReference type="GO" id="GO:0001578">
    <property type="term" value="P:microtubule bundle formation"/>
    <property type="evidence" value="ECO:0007669"/>
    <property type="project" value="TreeGrafter"/>
</dbReference>
<comment type="similarity">
    <text evidence="1">Belongs to the TPPP family.</text>
</comment>
<dbReference type="PANTHER" id="PTHR12932:SF9">
    <property type="entry name" value="TUBULIN POLYMERIZATION-PROMOTING PROTEIN HOMOLOG"/>
    <property type="match status" value="1"/>
</dbReference>
<proteinExistence type="inferred from homology"/>
<evidence type="ECO:0000256" key="1">
    <source>
        <dbReference type="ARBA" id="ARBA00010994"/>
    </source>
</evidence>
<accession>A0A9W7DZ85</accession>
<protein>
    <submittedName>
        <fullName evidence="2">Uncharacterized protein</fullName>
    </submittedName>
</protein>
<gene>
    <name evidence="2" type="ORF">TL16_g02071</name>
</gene>
<dbReference type="Gene3D" id="1.10.238.10">
    <property type="entry name" value="EF-hand"/>
    <property type="match status" value="1"/>
</dbReference>
<name>A0A9W7DZ85_9STRA</name>
<dbReference type="PANTHER" id="PTHR12932">
    <property type="entry name" value="P25 ALPHA-RELATED"/>
    <property type="match status" value="1"/>
</dbReference>
<dbReference type="GO" id="GO:0032273">
    <property type="term" value="P:positive regulation of protein polymerization"/>
    <property type="evidence" value="ECO:0007669"/>
    <property type="project" value="TreeGrafter"/>
</dbReference>